<dbReference type="EMBL" id="JAHWZY010000008">
    <property type="protein sequence ID" value="MEZ3179098.1"/>
    <property type="molecule type" value="Genomic_DNA"/>
</dbReference>
<dbReference type="Pfam" id="PF14355">
    <property type="entry name" value="Abi_C"/>
    <property type="match status" value="1"/>
</dbReference>
<feature type="domain" description="Abortive infection protein-like C-terminal" evidence="1">
    <location>
        <begin position="44"/>
        <end position="101"/>
    </location>
</feature>
<dbReference type="InterPro" id="IPR026001">
    <property type="entry name" value="Abi-like_C"/>
</dbReference>
<gene>
    <name evidence="2" type="ORF">KYY02_10455</name>
</gene>
<keyword evidence="3" id="KW-1185">Reference proteome</keyword>
<proteinExistence type="predicted"/>
<name>A0ABV4IWY8_9ACTN</name>
<dbReference type="RefSeq" id="WP_371237533.1">
    <property type="nucleotide sequence ID" value="NZ_JAHWZY010000008.1"/>
</dbReference>
<comment type="caution">
    <text evidence="2">The sequence shown here is derived from an EMBL/GenBank/DDBJ whole genome shotgun (WGS) entry which is preliminary data.</text>
</comment>
<protein>
    <submittedName>
        <fullName evidence="2">Abortive infection family protein</fullName>
    </submittedName>
</protein>
<evidence type="ECO:0000313" key="2">
    <source>
        <dbReference type="EMBL" id="MEZ3179098.1"/>
    </source>
</evidence>
<dbReference type="Proteomes" id="UP001567537">
    <property type="component" value="Unassembled WGS sequence"/>
</dbReference>
<sequence length="110" mass="11904">MKGAIHYADPAAIGFEKDEMPQLWKRLRTLIQEDHAADRALGGKDIGVAKTLSGMINLITGIAEMRNKVGSGHGTPTAPKGIQESHVLLVIDSAHTISRFVTSRLNELFA</sequence>
<accession>A0ABV4IWY8</accession>
<reference evidence="2 3" key="1">
    <citation type="journal article" date="2021" name="Res Sq">
        <title>Streptomyces Pimoensis sp. nov., Isolated From the Taklimakan Desert in Xinjiang, China.</title>
        <authorList>
            <person name="Zhang P."/>
            <person name="Luo X."/>
            <person name="Luo X."/>
            <person name="Liu Z."/>
            <person name="Xia Z."/>
            <person name="Wan C."/>
            <person name="zhang L."/>
        </authorList>
    </citation>
    <scope>NUCLEOTIDE SEQUENCE [LARGE SCALE GENOMIC DNA]</scope>
    <source>
        <strain evidence="2 3">TRM75549</strain>
    </source>
</reference>
<organism evidence="2 3">
    <name type="scientific">Streptomyces pimonensis</name>
    <dbReference type="NCBI Taxonomy" id="2860288"/>
    <lineage>
        <taxon>Bacteria</taxon>
        <taxon>Bacillati</taxon>
        <taxon>Actinomycetota</taxon>
        <taxon>Actinomycetes</taxon>
        <taxon>Kitasatosporales</taxon>
        <taxon>Streptomycetaceae</taxon>
        <taxon>Streptomyces</taxon>
    </lineage>
</organism>
<evidence type="ECO:0000259" key="1">
    <source>
        <dbReference type="Pfam" id="PF14355"/>
    </source>
</evidence>
<evidence type="ECO:0000313" key="3">
    <source>
        <dbReference type="Proteomes" id="UP001567537"/>
    </source>
</evidence>